<feature type="domain" description="4Fe-4S ferredoxin-type" evidence="6">
    <location>
        <begin position="354"/>
        <end position="385"/>
    </location>
</feature>
<dbReference type="OrthoDB" id="9785276at2"/>
<dbReference type="InterPro" id="IPR007867">
    <property type="entry name" value="GMC_OxRtase_C"/>
</dbReference>
<dbReference type="GO" id="GO:0071949">
    <property type="term" value="F:FAD binding"/>
    <property type="evidence" value="ECO:0007669"/>
    <property type="project" value="InterPro"/>
</dbReference>
<dbReference type="InterPro" id="IPR002938">
    <property type="entry name" value="FAD-bd"/>
</dbReference>
<dbReference type="Proteomes" id="UP000433071">
    <property type="component" value="Unassembled WGS sequence"/>
</dbReference>
<evidence type="ECO:0000256" key="1">
    <source>
        <dbReference type="ARBA" id="ARBA00010790"/>
    </source>
</evidence>
<protein>
    <submittedName>
        <fullName evidence="7">FAD-binding protein</fullName>
    </submittedName>
</protein>
<evidence type="ECO:0000256" key="5">
    <source>
        <dbReference type="SAM" id="MobiDB-lite"/>
    </source>
</evidence>
<proteinExistence type="inferred from homology"/>
<keyword evidence="3" id="KW-0274">FAD</keyword>
<dbReference type="InterPro" id="IPR036188">
    <property type="entry name" value="FAD/NAD-bd_sf"/>
</dbReference>
<dbReference type="AlphaFoldDB" id="A0A6I3MAM9"/>
<dbReference type="Pfam" id="PF05199">
    <property type="entry name" value="GMC_oxred_C"/>
    <property type="match status" value="1"/>
</dbReference>
<dbReference type="PANTHER" id="PTHR46056">
    <property type="entry name" value="LONG-CHAIN-ALCOHOL OXIDASE"/>
    <property type="match status" value="1"/>
</dbReference>
<dbReference type="InterPro" id="IPR027056">
    <property type="entry name" value="Gluconate_2DH_su3"/>
</dbReference>
<dbReference type="EMBL" id="WMLB01000046">
    <property type="protein sequence ID" value="MTH70394.1"/>
    <property type="molecule type" value="Genomic_DNA"/>
</dbReference>
<dbReference type="Gene3D" id="3.50.50.60">
    <property type="entry name" value="FAD/NAD(P)-binding domain"/>
    <property type="match status" value="2"/>
</dbReference>
<dbReference type="RefSeq" id="WP_155053416.1">
    <property type="nucleotide sequence ID" value="NZ_BAAAIB010000007.1"/>
</dbReference>
<keyword evidence="8" id="KW-1185">Reference proteome</keyword>
<dbReference type="SUPFAM" id="SSF51905">
    <property type="entry name" value="FAD/NAD(P)-binding domain"/>
    <property type="match status" value="1"/>
</dbReference>
<comment type="similarity">
    <text evidence="1">Belongs to the GMC oxidoreductase family.</text>
</comment>
<organism evidence="7 8">
    <name type="scientific">Agromyces bracchium</name>
    <dbReference type="NCBI Taxonomy" id="88376"/>
    <lineage>
        <taxon>Bacteria</taxon>
        <taxon>Bacillati</taxon>
        <taxon>Actinomycetota</taxon>
        <taxon>Actinomycetes</taxon>
        <taxon>Micrococcales</taxon>
        <taxon>Microbacteriaceae</taxon>
        <taxon>Agromyces</taxon>
    </lineage>
</organism>
<feature type="region of interest" description="Disordered" evidence="5">
    <location>
        <begin position="610"/>
        <end position="638"/>
    </location>
</feature>
<dbReference type="InterPro" id="IPR017896">
    <property type="entry name" value="4Fe4S_Fe-S-bd"/>
</dbReference>
<evidence type="ECO:0000256" key="4">
    <source>
        <dbReference type="ARBA" id="ARBA00023002"/>
    </source>
</evidence>
<dbReference type="Pfam" id="PF13618">
    <property type="entry name" value="Gluconate_2-dh3"/>
    <property type="match status" value="1"/>
</dbReference>
<evidence type="ECO:0000313" key="8">
    <source>
        <dbReference type="Proteomes" id="UP000433071"/>
    </source>
</evidence>
<evidence type="ECO:0000256" key="2">
    <source>
        <dbReference type="ARBA" id="ARBA00022630"/>
    </source>
</evidence>
<dbReference type="GO" id="GO:0016614">
    <property type="term" value="F:oxidoreductase activity, acting on CH-OH group of donors"/>
    <property type="evidence" value="ECO:0007669"/>
    <property type="project" value="InterPro"/>
</dbReference>
<reference evidence="7 8" key="1">
    <citation type="submission" date="2019-11" db="EMBL/GenBank/DDBJ databases">
        <title>Agromyces kandeliae sp. nov., isolated from mangrove soil.</title>
        <authorList>
            <person name="Wang R."/>
        </authorList>
    </citation>
    <scope>NUCLEOTIDE SEQUENCE [LARGE SCALE GENOMIC DNA]</scope>
    <source>
        <strain evidence="7 8">JCM 11433</strain>
    </source>
</reference>
<name>A0A6I3MAM9_9MICO</name>
<evidence type="ECO:0000313" key="7">
    <source>
        <dbReference type="EMBL" id="MTH70394.1"/>
    </source>
</evidence>
<keyword evidence="2" id="KW-0285">Flavoprotein</keyword>
<dbReference type="InterPro" id="IPR000172">
    <property type="entry name" value="GMC_OxRdtase_N"/>
</dbReference>
<evidence type="ECO:0000259" key="6">
    <source>
        <dbReference type="PROSITE" id="PS51379"/>
    </source>
</evidence>
<keyword evidence="4" id="KW-0560">Oxidoreductase</keyword>
<sequence>MSAAHDRDRLRALPAVKAAANRIIPRDDWPSAWDGGLEAYLIHTPSSDRDLVWAWPSLIHLAGELDRAARAVGGSCFADVTVAQKDELLKRISESPDTSEAFDALRRVTFEGYYAACGGREPAGLAMVGYREVPDHVRESDPERLSDVSLDAVQSHYDAIVVGSGPGGGVAAAVLASEGKRVLVVERARNLSNAQLRGDHLHGKRNAVYWPVVGPGAGHPRSVRTDAGELTLDGGDDASLYGLNAYAVGGGSRIWQGMAWRFFPEDFRMRSTYGNPEGASLVDWPVTYEDMEPYYSRAEWELGVAGDEGTLTMRTARSARYPMPAMGSDASREFLASAADRLGWGWGPIPLAINSVPHDGRGACVRCAHCVGISCPVNAKNGSNNTFLPRAISTGLCDLLTDAEAVEIRDGDHVAGVVIMANTRGVPVEVRVTADVVIVSAGAIETPRLLLASGIGNEHMGRHLHDHRISSIVGTAPFPVKTYSGPGHSIATLDHVHSATVPWGGGVIADISNTLPLTFAEHPPVGIPEWGIAHKRWMRGDRARRFGVVAIGQEIPVPTSRVTLAGVTDRWGRPGAALRKDVHEASRLVEVGLGRQGEIWLRAAGTTDLEPAGSRPITSAAGEHSAGTARMGTSSLNSATDPVGRVWGTKRVVVCDSSLTPTNGSVNPTLTIVANAFRVAEALVAEWPP</sequence>
<dbReference type="PANTHER" id="PTHR46056:SF12">
    <property type="entry name" value="LONG-CHAIN-ALCOHOL OXIDASE"/>
    <property type="match status" value="1"/>
</dbReference>
<accession>A0A6I3MAM9</accession>
<dbReference type="PROSITE" id="PS51379">
    <property type="entry name" value="4FE4S_FER_2"/>
    <property type="match status" value="1"/>
</dbReference>
<evidence type="ECO:0000256" key="3">
    <source>
        <dbReference type="ARBA" id="ARBA00022827"/>
    </source>
</evidence>
<dbReference type="PROSITE" id="PS00624">
    <property type="entry name" value="GMC_OXRED_2"/>
    <property type="match status" value="1"/>
</dbReference>
<dbReference type="Pfam" id="PF01494">
    <property type="entry name" value="FAD_binding_3"/>
    <property type="match status" value="1"/>
</dbReference>
<dbReference type="Pfam" id="PF00732">
    <property type="entry name" value="GMC_oxred_N"/>
    <property type="match status" value="1"/>
</dbReference>
<gene>
    <name evidence="7" type="ORF">GJ743_18685</name>
</gene>
<comment type="caution">
    <text evidence="7">The sequence shown here is derived from an EMBL/GenBank/DDBJ whole genome shotgun (WGS) entry which is preliminary data.</text>
</comment>